<organism evidence="5 6">
    <name type="scientific">Cupriavidus laharis</name>
    <dbReference type="NCBI Taxonomy" id="151654"/>
    <lineage>
        <taxon>Bacteria</taxon>
        <taxon>Pseudomonadati</taxon>
        <taxon>Pseudomonadota</taxon>
        <taxon>Betaproteobacteria</taxon>
        <taxon>Burkholderiales</taxon>
        <taxon>Burkholderiaceae</taxon>
        <taxon>Cupriavidus</taxon>
    </lineage>
</organism>
<dbReference type="InterPro" id="IPR016160">
    <property type="entry name" value="Ald_DH_CS_CYS"/>
</dbReference>
<dbReference type="Gene3D" id="3.40.309.10">
    <property type="entry name" value="Aldehyde Dehydrogenase, Chain A, domain 2"/>
    <property type="match status" value="1"/>
</dbReference>
<keyword evidence="6" id="KW-1185">Reference proteome</keyword>
<evidence type="ECO:0000313" key="5">
    <source>
        <dbReference type="EMBL" id="CAG9172241.1"/>
    </source>
</evidence>
<proteinExistence type="inferred from homology"/>
<evidence type="ECO:0000259" key="4">
    <source>
        <dbReference type="Pfam" id="PF00171"/>
    </source>
</evidence>
<evidence type="ECO:0000256" key="1">
    <source>
        <dbReference type="ARBA" id="ARBA00023002"/>
    </source>
</evidence>
<dbReference type="Proteomes" id="UP000727654">
    <property type="component" value="Unassembled WGS sequence"/>
</dbReference>
<sequence>MERTIARHWLNYINGEWVDSSRHLDVACPANAEPFATVALASVEDAEQALDAAARCAASGELTRHRPAERVKWLLHIAAEIRAVAEEGARVLCRENGKRLSDARDEFIEAARYFEYYAGMADKIEGISVPLGDGYVDFTRYEPMGVSVQIVPWNFPVSICARSLAPALAAGNAVIVKSPELSPLGLCVLFQAIERAGLPRGAVHLLCGLGSKVGAHLAASPKTKQIVFTGSVPTGRAILSAAAQWATPSVMELGGKSAAVIFPDCDRNELLASVKSGIFFNAGQVCSAMSRLVVHRDIYDEVLAAVADLADRLVTGPGEDDPDHTPLISASQLDRVAAMCRDAIAEGATAVAGGDRMHDRSGHFMQPTVLGHVRPQMKIACEEVFGPVLAVIPFDTEDEAIEIANGTPFGLVAGVFTQDVNRALRLTRRLRAGQVFVNEWYAGGIETPFGGVGLSGFGREKGQEAIYSYVQTKNVAIRVAQH</sequence>
<keyword evidence="1 3" id="KW-0560">Oxidoreductase</keyword>
<evidence type="ECO:0000256" key="2">
    <source>
        <dbReference type="PROSITE-ProRule" id="PRU10007"/>
    </source>
</evidence>
<dbReference type="PANTHER" id="PTHR11699">
    <property type="entry name" value="ALDEHYDE DEHYDROGENASE-RELATED"/>
    <property type="match status" value="1"/>
</dbReference>
<accession>A0ABN7YJB6</accession>
<protein>
    <submittedName>
        <fullName evidence="5">Betaine aldehyde dehydrogenase</fullName>
        <ecNumber evidence="5">1.2.1.8</ecNumber>
    </submittedName>
</protein>
<evidence type="ECO:0000313" key="6">
    <source>
        <dbReference type="Proteomes" id="UP000727654"/>
    </source>
</evidence>
<comment type="caution">
    <text evidence="5">The sequence shown here is derived from an EMBL/GenBank/DDBJ whole genome shotgun (WGS) entry which is preliminary data.</text>
</comment>
<dbReference type="PROSITE" id="PS00687">
    <property type="entry name" value="ALDEHYDE_DEHYDR_GLU"/>
    <property type="match status" value="1"/>
</dbReference>
<comment type="similarity">
    <text evidence="3">Belongs to the aldehyde dehydrogenase family.</text>
</comment>
<reference evidence="5 6" key="1">
    <citation type="submission" date="2021-08" db="EMBL/GenBank/DDBJ databases">
        <authorList>
            <person name="Peeters C."/>
        </authorList>
    </citation>
    <scope>NUCLEOTIDE SEQUENCE [LARGE SCALE GENOMIC DNA]</scope>
    <source>
        <strain evidence="5 6">LMG 23992</strain>
    </source>
</reference>
<dbReference type="Gene3D" id="3.40.605.10">
    <property type="entry name" value="Aldehyde Dehydrogenase, Chain A, domain 1"/>
    <property type="match status" value="1"/>
</dbReference>
<dbReference type="RefSeq" id="WP_224079788.1">
    <property type="nucleotide sequence ID" value="NZ_CAJZAI010000004.1"/>
</dbReference>
<gene>
    <name evidence="5" type="primary">gbsA_1</name>
    <name evidence="5" type="ORF">LMG23992_02163</name>
</gene>
<dbReference type="PROSITE" id="PS00070">
    <property type="entry name" value="ALDEHYDE_DEHYDR_CYS"/>
    <property type="match status" value="1"/>
</dbReference>
<feature type="active site" evidence="2">
    <location>
        <position position="252"/>
    </location>
</feature>
<dbReference type="EC" id="1.2.1.8" evidence="5"/>
<dbReference type="SUPFAM" id="SSF53720">
    <property type="entry name" value="ALDH-like"/>
    <property type="match status" value="1"/>
</dbReference>
<dbReference type="GO" id="GO:0008802">
    <property type="term" value="F:betaine-aldehyde dehydrogenase (NAD+) activity"/>
    <property type="evidence" value="ECO:0007669"/>
    <property type="project" value="UniProtKB-EC"/>
</dbReference>
<dbReference type="InterPro" id="IPR016161">
    <property type="entry name" value="Ald_DH/histidinol_DH"/>
</dbReference>
<feature type="domain" description="Aldehyde dehydrogenase" evidence="4">
    <location>
        <begin position="17"/>
        <end position="475"/>
    </location>
</feature>
<dbReference type="Pfam" id="PF00171">
    <property type="entry name" value="Aldedh"/>
    <property type="match status" value="1"/>
</dbReference>
<name>A0ABN7YJB6_9BURK</name>
<dbReference type="InterPro" id="IPR029510">
    <property type="entry name" value="Ald_DH_CS_GLU"/>
</dbReference>
<dbReference type="InterPro" id="IPR016163">
    <property type="entry name" value="Ald_DH_C"/>
</dbReference>
<dbReference type="EMBL" id="CAJZAI010000004">
    <property type="protein sequence ID" value="CAG9172241.1"/>
    <property type="molecule type" value="Genomic_DNA"/>
</dbReference>
<dbReference type="InterPro" id="IPR016162">
    <property type="entry name" value="Ald_DH_N"/>
</dbReference>
<evidence type="ECO:0000256" key="3">
    <source>
        <dbReference type="RuleBase" id="RU003345"/>
    </source>
</evidence>
<dbReference type="InterPro" id="IPR015590">
    <property type="entry name" value="Aldehyde_DH_dom"/>
</dbReference>